<evidence type="ECO:0000313" key="1">
    <source>
        <dbReference type="EMBL" id="CAI5437781.1"/>
    </source>
</evidence>
<dbReference type="EMBL" id="CANHGI010000001">
    <property type="protein sequence ID" value="CAI5437781.1"/>
    <property type="molecule type" value="Genomic_DNA"/>
</dbReference>
<name>A0A9P1MS56_9PELO</name>
<sequence length="421" mass="48086">MDEKVVEYQISVTDASPEYIEYYPVAEEASDVDNQNLTDVEEFTSLEGEEEVGEEQIDGSSQQKSHLSMQALCALWFKSKVGVQTERNRDFREFELKYTSFVEGICPVFRSCCGVTNIGEDLPKLIEEMTKLGLDNFWPFENAGFQTNVQEMRELFGKILEIVKTCFMFACCERGYVISHADKRFKFSNRWKEEINSRDELVTFQVITNKLIELCESKNWTNGDMSFSNGLKRYFDVLIPALDNFNSEVLAENGISDRMNQIHSRKEIGFAISVEEVDEMLAVSLTMRGFGNFTACAMQCVDIFSTADQLEKILEKSGEMLKTIDIRTGIADESANIFEKCLDNSNNKPEISRILGYPPSEILKRSKNEKAELLKLFYVAHSVDLKERYDFDVPKCLAAIKAFLCAVRCCRCESNDPPDFV</sequence>
<evidence type="ECO:0000313" key="2">
    <source>
        <dbReference type="Proteomes" id="UP001152747"/>
    </source>
</evidence>
<protein>
    <submittedName>
        <fullName evidence="1">Uncharacterized protein</fullName>
    </submittedName>
</protein>
<comment type="caution">
    <text evidence="1">The sequence shown here is derived from an EMBL/GenBank/DDBJ whole genome shotgun (WGS) entry which is preliminary data.</text>
</comment>
<dbReference type="AlphaFoldDB" id="A0A9P1MS56"/>
<proteinExistence type="predicted"/>
<dbReference type="OrthoDB" id="5873032at2759"/>
<gene>
    <name evidence="1" type="ORF">CAMP_LOCUS418</name>
</gene>
<keyword evidence="2" id="KW-1185">Reference proteome</keyword>
<accession>A0A9P1MS56</accession>
<dbReference type="Proteomes" id="UP001152747">
    <property type="component" value="Unassembled WGS sequence"/>
</dbReference>
<reference evidence="1" key="1">
    <citation type="submission" date="2022-11" db="EMBL/GenBank/DDBJ databases">
        <authorList>
            <person name="Kikuchi T."/>
        </authorList>
    </citation>
    <scope>NUCLEOTIDE SEQUENCE</scope>
    <source>
        <strain evidence="1">PS1010</strain>
    </source>
</reference>
<organism evidence="1 2">
    <name type="scientific">Caenorhabditis angaria</name>
    <dbReference type="NCBI Taxonomy" id="860376"/>
    <lineage>
        <taxon>Eukaryota</taxon>
        <taxon>Metazoa</taxon>
        <taxon>Ecdysozoa</taxon>
        <taxon>Nematoda</taxon>
        <taxon>Chromadorea</taxon>
        <taxon>Rhabditida</taxon>
        <taxon>Rhabditina</taxon>
        <taxon>Rhabditomorpha</taxon>
        <taxon>Rhabditoidea</taxon>
        <taxon>Rhabditidae</taxon>
        <taxon>Peloderinae</taxon>
        <taxon>Caenorhabditis</taxon>
    </lineage>
</organism>